<proteinExistence type="predicted"/>
<evidence type="ECO:0000256" key="2">
    <source>
        <dbReference type="SAM" id="Phobius"/>
    </source>
</evidence>
<feature type="region of interest" description="Disordered" evidence="1">
    <location>
        <begin position="773"/>
        <end position="797"/>
    </location>
</feature>
<feature type="transmembrane region" description="Helical" evidence="2">
    <location>
        <begin position="248"/>
        <end position="267"/>
    </location>
</feature>
<feature type="compositionally biased region" description="Basic and acidic residues" evidence="1">
    <location>
        <begin position="829"/>
        <end position="841"/>
    </location>
</feature>
<dbReference type="InterPro" id="IPR046529">
    <property type="entry name" value="DUF6594"/>
</dbReference>
<gene>
    <name evidence="4" type="ORF">GTA08_BOTSDO11525</name>
</gene>
<dbReference type="PANTHER" id="PTHR34502:SF4">
    <property type="entry name" value="DUF6594 DOMAIN-CONTAINING PROTEIN"/>
    <property type="match status" value="1"/>
</dbReference>
<organism evidence="4 5">
    <name type="scientific">Botryosphaeria dothidea</name>
    <dbReference type="NCBI Taxonomy" id="55169"/>
    <lineage>
        <taxon>Eukaryota</taxon>
        <taxon>Fungi</taxon>
        <taxon>Dikarya</taxon>
        <taxon>Ascomycota</taxon>
        <taxon>Pezizomycotina</taxon>
        <taxon>Dothideomycetes</taxon>
        <taxon>Dothideomycetes incertae sedis</taxon>
        <taxon>Botryosphaeriales</taxon>
        <taxon>Botryosphaeriaceae</taxon>
        <taxon>Botryosphaeria</taxon>
    </lineage>
</organism>
<feature type="region of interest" description="Disordered" evidence="1">
    <location>
        <begin position="826"/>
        <end position="863"/>
    </location>
</feature>
<evidence type="ECO:0000256" key="1">
    <source>
        <dbReference type="SAM" id="MobiDB-lite"/>
    </source>
</evidence>
<keyword evidence="2" id="KW-1133">Transmembrane helix</keyword>
<dbReference type="Pfam" id="PF20237">
    <property type="entry name" value="DUF6594"/>
    <property type="match status" value="1"/>
</dbReference>
<dbReference type="Proteomes" id="UP000572817">
    <property type="component" value="Unassembled WGS sequence"/>
</dbReference>
<dbReference type="PANTHER" id="PTHR34502">
    <property type="entry name" value="DUF6594 DOMAIN-CONTAINING PROTEIN-RELATED"/>
    <property type="match status" value="1"/>
</dbReference>
<comment type="caution">
    <text evidence="4">The sequence shown here is derived from an EMBL/GenBank/DDBJ whole genome shotgun (WGS) entry which is preliminary data.</text>
</comment>
<evidence type="ECO:0000313" key="4">
    <source>
        <dbReference type="EMBL" id="KAF4301168.1"/>
    </source>
</evidence>
<keyword evidence="5" id="KW-1185">Reference proteome</keyword>
<feature type="compositionally biased region" description="Basic and acidic residues" evidence="1">
    <location>
        <begin position="476"/>
        <end position="485"/>
    </location>
</feature>
<dbReference type="AlphaFoldDB" id="A0A8H4MZ59"/>
<name>A0A8H4MZ59_9PEZI</name>
<accession>A0A8H4MZ59</accession>
<feature type="transmembrane region" description="Helical" evidence="2">
    <location>
        <begin position="219"/>
        <end position="242"/>
    </location>
</feature>
<sequence length="863" mass="96863">MSAMQHAQGPSTLPTAVAGLGSARNGYPALAAWIAGDPDNETFIYRKFNRLAARNLLVLQCQLIELEAELDRYDQEAGYRQSQIHWENFAENAEKPGSAESKMTEVHEKIQKKLQQYQDALLRQSEIAAMDRPRSRALTALRTWFNGTSLSKPSNSYPIVRGKAERMYEDEYELASLRSPPDKDVFSQLLRDHWRPVGSRHLSSADGADYFLDRHVVRVVAVISAVVAAILLIGAIVTLYFIQNQGARLGTIACFTVLFALSLGLLTNAKRAEIFAATAAYAAVLVVFVSGDLGGSSDTPHLLTSSNQIAHTALKHFICTMNNAGDNLRETAQKQYFIRPDDRKVAPLLVQSFEPRERATREKDSEWGQIGRPQPRVLSLINLIYWIWSPMLIEGSEIQKLDGRSRILLVLRWIFAWPLLVLMACTHQGFSAIEMETNHEEFYDPIQYEYPAGELDNEPFYNDRVPRQAQQSQRTTQDEAAHFPDTELSEGSGTATDIALRPREHQQYSAGARNEIARTPSRLIRPRYLCFLRNPDDLKDGQGLPYKTMKVSDWIEEHGDIGCGIEAALTANISAFWLDFECLRDEDGEARSSSNSDDVYLICDVVRAAHSMIIAVGPPVQDRLEEIKAWDDPQIVVQLLDHFEGSAILGSLQFISIALDCFSRRKTDQFAKADIVYALMGLLNKRLQANKEDTGFQAFARLSLANDSDQLLERTLCMLPPDPDAPWYEIQDAYGANLWDIKPNCIEGDVAIGIIERYLFGFNHGRLRESEDSSTLTRSRYYDNPTTADTNSHEDTPGMQLFTLVDTYTMTVTRFLAERPPVAVLVGSQDKDSPADEERRSGANGPYGQGAIHTTTYFARPEN</sequence>
<evidence type="ECO:0000313" key="5">
    <source>
        <dbReference type="Proteomes" id="UP000572817"/>
    </source>
</evidence>
<evidence type="ECO:0000259" key="3">
    <source>
        <dbReference type="Pfam" id="PF20237"/>
    </source>
</evidence>
<feature type="transmembrane region" description="Helical" evidence="2">
    <location>
        <begin position="274"/>
        <end position="291"/>
    </location>
</feature>
<feature type="domain" description="DUF6594" evidence="3">
    <location>
        <begin position="27"/>
        <end position="286"/>
    </location>
</feature>
<keyword evidence="2" id="KW-0812">Transmembrane</keyword>
<dbReference type="OrthoDB" id="3533814at2759"/>
<keyword evidence="2" id="KW-0472">Membrane</keyword>
<feature type="region of interest" description="Disordered" evidence="1">
    <location>
        <begin position="466"/>
        <end position="493"/>
    </location>
</feature>
<dbReference type="EMBL" id="WWBZ02000082">
    <property type="protein sequence ID" value="KAF4301168.1"/>
    <property type="molecule type" value="Genomic_DNA"/>
</dbReference>
<feature type="compositionally biased region" description="Polar residues" evidence="1">
    <location>
        <begin position="773"/>
        <end position="790"/>
    </location>
</feature>
<reference evidence="4" key="1">
    <citation type="submission" date="2020-04" db="EMBL/GenBank/DDBJ databases">
        <title>Genome Assembly and Annotation of Botryosphaeria dothidea sdau 11-99, a Latent Pathogen of Apple Fruit Ring Rot in China.</title>
        <authorList>
            <person name="Yu C."/>
            <person name="Diao Y."/>
            <person name="Lu Q."/>
            <person name="Zhao J."/>
            <person name="Cui S."/>
            <person name="Peng C."/>
            <person name="He B."/>
            <person name="Liu H."/>
        </authorList>
    </citation>
    <scope>NUCLEOTIDE SEQUENCE [LARGE SCALE GENOMIC DNA]</scope>
    <source>
        <strain evidence="4">Sdau11-99</strain>
    </source>
</reference>
<protein>
    <submittedName>
        <fullName evidence="4">3-hydroxyisobutyrate dehydrogenase protein</fullName>
    </submittedName>
</protein>